<dbReference type="AlphaFoldDB" id="A0A3S5CQP6"/>
<keyword evidence="1" id="KW-0175">Coiled coil</keyword>
<feature type="coiled-coil region" evidence="1">
    <location>
        <begin position="57"/>
        <end position="84"/>
    </location>
</feature>
<gene>
    <name evidence="3" type="ORF">PXEA_LOCUS21942</name>
</gene>
<evidence type="ECO:0000313" key="3">
    <source>
        <dbReference type="EMBL" id="VEL28502.1"/>
    </source>
</evidence>
<keyword evidence="4" id="KW-1185">Reference proteome</keyword>
<reference evidence="3" key="1">
    <citation type="submission" date="2018-11" db="EMBL/GenBank/DDBJ databases">
        <authorList>
            <consortium name="Pathogen Informatics"/>
        </authorList>
    </citation>
    <scope>NUCLEOTIDE SEQUENCE</scope>
</reference>
<evidence type="ECO:0000256" key="2">
    <source>
        <dbReference type="SAM" id="MobiDB-lite"/>
    </source>
</evidence>
<name>A0A3S5CQP6_9PLAT</name>
<feature type="region of interest" description="Disordered" evidence="2">
    <location>
        <begin position="87"/>
        <end position="121"/>
    </location>
</feature>
<feature type="region of interest" description="Disordered" evidence="2">
    <location>
        <begin position="1"/>
        <end position="56"/>
    </location>
</feature>
<protein>
    <submittedName>
        <fullName evidence="3">Uncharacterized protein</fullName>
    </submittedName>
</protein>
<sequence length="121" mass="12730">METQSEFGGFGGAGGGGGGGLDDAFPWGEPSLTSSPWAGRSQHGSPPRPGQTLPVGLSATSRTLDMAANRLNQLQQQQQQQQKCQTLWPTGSQPGPTIYRHHAQYATGPFASGPKEVGVRR</sequence>
<evidence type="ECO:0000256" key="1">
    <source>
        <dbReference type="SAM" id="Coils"/>
    </source>
</evidence>
<proteinExistence type="predicted"/>
<comment type="caution">
    <text evidence="3">The sequence shown here is derived from an EMBL/GenBank/DDBJ whole genome shotgun (WGS) entry which is preliminary data.</text>
</comment>
<accession>A0A3S5CQP6</accession>
<dbReference type="Proteomes" id="UP000784294">
    <property type="component" value="Unassembled WGS sequence"/>
</dbReference>
<organism evidence="3 4">
    <name type="scientific">Protopolystoma xenopodis</name>
    <dbReference type="NCBI Taxonomy" id="117903"/>
    <lineage>
        <taxon>Eukaryota</taxon>
        <taxon>Metazoa</taxon>
        <taxon>Spiralia</taxon>
        <taxon>Lophotrochozoa</taxon>
        <taxon>Platyhelminthes</taxon>
        <taxon>Monogenea</taxon>
        <taxon>Polyopisthocotylea</taxon>
        <taxon>Polystomatidea</taxon>
        <taxon>Polystomatidae</taxon>
        <taxon>Protopolystoma</taxon>
    </lineage>
</organism>
<feature type="compositionally biased region" description="Gly residues" evidence="2">
    <location>
        <begin position="8"/>
        <end position="21"/>
    </location>
</feature>
<dbReference type="EMBL" id="CAAALY010095535">
    <property type="protein sequence ID" value="VEL28502.1"/>
    <property type="molecule type" value="Genomic_DNA"/>
</dbReference>
<evidence type="ECO:0000313" key="4">
    <source>
        <dbReference type="Proteomes" id="UP000784294"/>
    </source>
</evidence>